<evidence type="ECO:0000256" key="1">
    <source>
        <dbReference type="ARBA" id="ARBA00007796"/>
    </source>
</evidence>
<evidence type="ECO:0000313" key="5">
    <source>
        <dbReference type="EMBL" id="RMZ96045.1"/>
    </source>
</evidence>
<name>A0A3M7PAC8_BRAPC</name>
<accession>A0A3M7PAC8</accession>
<dbReference type="AlphaFoldDB" id="A0A3M7PAC8"/>
<dbReference type="InterPro" id="IPR007940">
    <property type="entry name" value="SH3BP5"/>
</dbReference>
<evidence type="ECO:0000256" key="2">
    <source>
        <dbReference type="ARBA" id="ARBA00023054"/>
    </source>
</evidence>
<sequence>MSLIEELSTHFDDDSEALDPRIQQELERLNQASSDINKMENELEDAKNLFNTTRNRQLQRLEFLQKKFGSCIVKSKPYYEALKITEKLRSETQKAVQEYQKAYSLYKTAKETLSVAENNLSGEIPDVWQEHMSTTITKINMSKKMVDQAEENHRQKTAEFQSSEERCLIFEKDLKKYIIKSQPYYEEKNRWNVQTEAQKARIDELERALTDAKVTYKEAMKNLSNISEQIHEKRSAEKRGLKKSPSRESGVGSENPNDYVESLN</sequence>
<gene>
    <name evidence="5" type="ORF">BpHYR1_005194</name>
</gene>
<proteinExistence type="inferred from homology"/>
<dbReference type="Proteomes" id="UP000276133">
    <property type="component" value="Unassembled WGS sequence"/>
</dbReference>
<dbReference type="STRING" id="10195.A0A3M7PAC8"/>
<evidence type="ECO:0000313" key="6">
    <source>
        <dbReference type="Proteomes" id="UP000276133"/>
    </source>
</evidence>
<evidence type="ECO:0000256" key="3">
    <source>
        <dbReference type="SAM" id="Coils"/>
    </source>
</evidence>
<keyword evidence="2 3" id="KW-0175">Coiled coil</keyword>
<evidence type="ECO:0000256" key="4">
    <source>
        <dbReference type="SAM" id="MobiDB-lite"/>
    </source>
</evidence>
<dbReference type="PANTHER" id="PTHR19423">
    <property type="entry name" value="SH3 DOMAIN-BINDING PROTEIN 5"/>
    <property type="match status" value="1"/>
</dbReference>
<comment type="caution">
    <text evidence="5">The sequence shown here is derived from an EMBL/GenBank/DDBJ whole genome shotgun (WGS) entry which is preliminary data.</text>
</comment>
<dbReference type="EMBL" id="REGN01012312">
    <property type="protein sequence ID" value="RMZ96045.1"/>
    <property type="molecule type" value="Genomic_DNA"/>
</dbReference>
<feature type="region of interest" description="Disordered" evidence="4">
    <location>
        <begin position="223"/>
        <end position="264"/>
    </location>
</feature>
<dbReference type="Pfam" id="PF05276">
    <property type="entry name" value="SH3BP5"/>
    <property type="match status" value="1"/>
</dbReference>
<feature type="coiled-coil region" evidence="3">
    <location>
        <begin position="22"/>
        <end position="56"/>
    </location>
</feature>
<protein>
    <submittedName>
        <fullName evidence="5">SH3 domain-binding 5 isoform X3</fullName>
    </submittedName>
</protein>
<feature type="compositionally biased region" description="Basic and acidic residues" evidence="4">
    <location>
        <begin position="229"/>
        <end position="239"/>
    </location>
</feature>
<comment type="similarity">
    <text evidence="1">Belongs to the SH3BP5 family.</text>
</comment>
<keyword evidence="6" id="KW-1185">Reference proteome</keyword>
<reference evidence="5 6" key="1">
    <citation type="journal article" date="2018" name="Sci. Rep.">
        <title>Genomic signatures of local adaptation to the degree of environmental predictability in rotifers.</title>
        <authorList>
            <person name="Franch-Gras L."/>
            <person name="Hahn C."/>
            <person name="Garcia-Roger E.M."/>
            <person name="Carmona M.J."/>
            <person name="Serra M."/>
            <person name="Gomez A."/>
        </authorList>
    </citation>
    <scope>NUCLEOTIDE SEQUENCE [LARGE SCALE GENOMIC DNA]</scope>
    <source>
        <strain evidence="5">HYR1</strain>
    </source>
</reference>
<dbReference type="GO" id="GO:0004860">
    <property type="term" value="F:protein kinase inhibitor activity"/>
    <property type="evidence" value="ECO:0007669"/>
    <property type="project" value="TreeGrafter"/>
</dbReference>
<dbReference type="PANTHER" id="PTHR19423:SF1">
    <property type="entry name" value="SH3 DOMAIN-BINDING PROTEIN 5"/>
    <property type="match status" value="1"/>
</dbReference>
<dbReference type="GO" id="GO:0005737">
    <property type="term" value="C:cytoplasm"/>
    <property type="evidence" value="ECO:0007669"/>
    <property type="project" value="TreeGrafter"/>
</dbReference>
<organism evidence="5 6">
    <name type="scientific">Brachionus plicatilis</name>
    <name type="common">Marine rotifer</name>
    <name type="synonym">Brachionus muelleri</name>
    <dbReference type="NCBI Taxonomy" id="10195"/>
    <lineage>
        <taxon>Eukaryota</taxon>
        <taxon>Metazoa</taxon>
        <taxon>Spiralia</taxon>
        <taxon>Gnathifera</taxon>
        <taxon>Rotifera</taxon>
        <taxon>Eurotatoria</taxon>
        <taxon>Monogononta</taxon>
        <taxon>Pseudotrocha</taxon>
        <taxon>Ploima</taxon>
        <taxon>Brachionidae</taxon>
        <taxon>Brachionus</taxon>
    </lineage>
</organism>
<dbReference type="OrthoDB" id="446789at2759"/>
<dbReference type="GO" id="GO:0035556">
    <property type="term" value="P:intracellular signal transduction"/>
    <property type="evidence" value="ECO:0007669"/>
    <property type="project" value="InterPro"/>
</dbReference>